<name>A0ABM3GKM5_NEOLC</name>
<protein>
    <submittedName>
        <fullName evidence="3">tRNA-dihydrouridine(20a/20b) synthase [NAD(P)+]-like isoform X2</fullName>
    </submittedName>
</protein>
<accession>A0ABM3GKM5</accession>
<dbReference type="PANTHER" id="PTHR11082:SF31">
    <property type="entry name" value="TRNA-DIHYDROURIDINE(20A_20B) SYNTHASE [NAD(P)+]-LIKE"/>
    <property type="match status" value="1"/>
</dbReference>
<dbReference type="CDD" id="cd02801">
    <property type="entry name" value="DUS_like_FMN"/>
    <property type="match status" value="1"/>
</dbReference>
<dbReference type="InterPro" id="IPR013785">
    <property type="entry name" value="Aldolase_TIM"/>
</dbReference>
<proteinExistence type="predicted"/>
<organism evidence="2 3">
    <name type="scientific">Neodiprion lecontei</name>
    <name type="common">Redheaded pine sawfly</name>
    <dbReference type="NCBI Taxonomy" id="441921"/>
    <lineage>
        <taxon>Eukaryota</taxon>
        <taxon>Metazoa</taxon>
        <taxon>Ecdysozoa</taxon>
        <taxon>Arthropoda</taxon>
        <taxon>Hexapoda</taxon>
        <taxon>Insecta</taxon>
        <taxon>Pterygota</taxon>
        <taxon>Neoptera</taxon>
        <taxon>Endopterygota</taxon>
        <taxon>Hymenoptera</taxon>
        <taxon>Tenthredinoidea</taxon>
        <taxon>Diprionidae</taxon>
        <taxon>Diprioninae</taxon>
        <taxon>Neodiprion</taxon>
    </lineage>
</organism>
<dbReference type="GeneID" id="107227533"/>
<dbReference type="Pfam" id="PF01207">
    <property type="entry name" value="Dus"/>
    <property type="match status" value="1"/>
</dbReference>
<evidence type="ECO:0000313" key="3">
    <source>
        <dbReference type="RefSeq" id="XP_046600823.1"/>
    </source>
</evidence>
<dbReference type="Proteomes" id="UP000829291">
    <property type="component" value="Chromosome 1"/>
</dbReference>
<sequence length="330" mass="37703">MYYSDLLQFRTLVRKYNCDLCFTPMIMADSFVQSAKARNNEFTTHKNDIPLIAQFAAKTVGDFVGAAEMVAPYVGGVDLNCGCPQRWAIKDGYGVDLLTKPQLVKDLVLQVRNRIPHPFTVSVKIRLLKEIHKTVEFCQTLEKAGLSFITVHARTPQMRNESIDLEGLKLVRDSIQLPLIANGDVKSLRDAKYMYENVQCQGVMSANGILTNPALYSGFSETPLACIQDWLDITSSIPTHFICMHHHLVFMLEKILPKKERCYFNNLQTKESVFEFIDNYYGMKPKTSIESSELIECQYNTRPGKYFKEVLSNCDNEISEDFMENIFLDI</sequence>
<dbReference type="RefSeq" id="XP_046600823.1">
    <property type="nucleotide sequence ID" value="XM_046744867.1"/>
</dbReference>
<gene>
    <name evidence="3" type="primary">LOC107227533</name>
</gene>
<evidence type="ECO:0000313" key="2">
    <source>
        <dbReference type="Proteomes" id="UP000829291"/>
    </source>
</evidence>
<dbReference type="PANTHER" id="PTHR11082">
    <property type="entry name" value="TRNA-DIHYDROURIDINE SYNTHASE"/>
    <property type="match status" value="1"/>
</dbReference>
<reference evidence="3" key="1">
    <citation type="submission" date="2025-08" db="UniProtKB">
        <authorList>
            <consortium name="RefSeq"/>
        </authorList>
    </citation>
    <scope>IDENTIFICATION</scope>
    <source>
        <tissue evidence="3">Thorax and Abdomen</tissue>
    </source>
</reference>
<evidence type="ECO:0000259" key="1">
    <source>
        <dbReference type="Pfam" id="PF01207"/>
    </source>
</evidence>
<dbReference type="Gene3D" id="3.20.20.70">
    <property type="entry name" value="Aldolase class I"/>
    <property type="match status" value="1"/>
</dbReference>
<keyword evidence="2" id="KW-1185">Reference proteome</keyword>
<dbReference type="InterPro" id="IPR035587">
    <property type="entry name" value="DUS-like_FMN-bd"/>
</dbReference>
<dbReference type="SUPFAM" id="SSF51395">
    <property type="entry name" value="FMN-linked oxidoreductases"/>
    <property type="match status" value="1"/>
</dbReference>
<feature type="domain" description="DUS-like FMN-binding" evidence="1">
    <location>
        <begin position="8"/>
        <end position="222"/>
    </location>
</feature>